<keyword evidence="6" id="KW-0811">Translocation</keyword>
<evidence type="ECO:0000256" key="5">
    <source>
        <dbReference type="ARBA" id="ARBA00022927"/>
    </source>
</evidence>
<dbReference type="AlphaFoldDB" id="A0A482X907"/>
<evidence type="ECO:0000256" key="4">
    <source>
        <dbReference type="ARBA" id="ARBA00022816"/>
    </source>
</evidence>
<protein>
    <recommendedName>
        <fullName evidence="9">Peptidase S59 domain-containing protein</fullName>
    </recommendedName>
</protein>
<dbReference type="GO" id="GO:0034398">
    <property type="term" value="P:telomere tethering at nuclear periphery"/>
    <property type="evidence" value="ECO:0007669"/>
    <property type="project" value="TreeGrafter"/>
</dbReference>
<dbReference type="Proteomes" id="UP000291343">
    <property type="component" value="Unassembled WGS sequence"/>
</dbReference>
<comment type="caution">
    <text evidence="10">The sequence shown here is derived from an EMBL/GenBank/DDBJ whole genome shotgun (WGS) entry which is preliminary data.</text>
</comment>
<dbReference type="SMR" id="A0A482X907"/>
<reference evidence="10 11" key="1">
    <citation type="journal article" date="2017" name="Gigascience">
        <title>Genome sequence of the small brown planthopper, Laodelphax striatellus.</title>
        <authorList>
            <person name="Zhu J."/>
            <person name="Jiang F."/>
            <person name="Wang X."/>
            <person name="Yang P."/>
            <person name="Bao Y."/>
            <person name="Zhao W."/>
            <person name="Wang W."/>
            <person name="Lu H."/>
            <person name="Wang Q."/>
            <person name="Cui N."/>
            <person name="Li J."/>
            <person name="Chen X."/>
            <person name="Luo L."/>
            <person name="Yu J."/>
            <person name="Kang L."/>
            <person name="Cui F."/>
        </authorList>
    </citation>
    <scope>NUCLEOTIDE SEQUENCE [LARGE SCALE GENOMIC DNA]</scope>
    <source>
        <strain evidence="10">Lst14</strain>
    </source>
</reference>
<dbReference type="PANTHER" id="PTHR23198:SF6">
    <property type="entry name" value="NUCLEAR PORE COMPLEX PROTEIN NUP98-NUP96"/>
    <property type="match status" value="1"/>
</dbReference>
<dbReference type="STRING" id="195883.A0A482X907"/>
<dbReference type="InParanoid" id="A0A482X907"/>
<evidence type="ECO:0000313" key="11">
    <source>
        <dbReference type="Proteomes" id="UP000291343"/>
    </source>
</evidence>
<dbReference type="GO" id="GO:0008139">
    <property type="term" value="F:nuclear localization sequence binding"/>
    <property type="evidence" value="ECO:0007669"/>
    <property type="project" value="TreeGrafter"/>
</dbReference>
<dbReference type="GO" id="GO:0044614">
    <property type="term" value="C:nuclear pore cytoplasmic filaments"/>
    <property type="evidence" value="ECO:0007669"/>
    <property type="project" value="TreeGrafter"/>
</dbReference>
<accession>A0A482X907</accession>
<dbReference type="GO" id="GO:0006405">
    <property type="term" value="P:RNA export from nucleus"/>
    <property type="evidence" value="ECO:0007669"/>
    <property type="project" value="TreeGrafter"/>
</dbReference>
<evidence type="ECO:0000256" key="2">
    <source>
        <dbReference type="ARBA" id="ARBA00008926"/>
    </source>
</evidence>
<evidence type="ECO:0000256" key="7">
    <source>
        <dbReference type="ARBA" id="ARBA00023132"/>
    </source>
</evidence>
<dbReference type="InterPro" id="IPR036903">
    <property type="entry name" value="Nup98_auto-Pept-S59_dom_sf"/>
</dbReference>
<keyword evidence="4" id="KW-0509">mRNA transport</keyword>
<dbReference type="GO" id="GO:0051028">
    <property type="term" value="P:mRNA transport"/>
    <property type="evidence" value="ECO:0007669"/>
    <property type="project" value="UniProtKB-KW"/>
</dbReference>
<gene>
    <name evidence="10" type="ORF">LSTR_LSTR017370</name>
</gene>
<dbReference type="InterPro" id="IPR007230">
    <property type="entry name" value="Nup98_auto-Pept-S59_dom"/>
</dbReference>
<dbReference type="PROSITE" id="PS51434">
    <property type="entry name" value="NUP_C"/>
    <property type="match status" value="1"/>
</dbReference>
<evidence type="ECO:0000259" key="9">
    <source>
        <dbReference type="PROSITE" id="PS51434"/>
    </source>
</evidence>
<comment type="subcellular location">
    <subcellularLocation>
        <location evidence="1">Nucleus</location>
        <location evidence="1">Nuclear pore complex</location>
    </subcellularLocation>
</comment>
<evidence type="ECO:0000256" key="8">
    <source>
        <dbReference type="ARBA" id="ARBA00023242"/>
    </source>
</evidence>
<evidence type="ECO:0000256" key="3">
    <source>
        <dbReference type="ARBA" id="ARBA00022448"/>
    </source>
</evidence>
<dbReference type="GO" id="GO:0003723">
    <property type="term" value="F:RNA binding"/>
    <property type="evidence" value="ECO:0007669"/>
    <property type="project" value="TreeGrafter"/>
</dbReference>
<dbReference type="GO" id="GO:0006606">
    <property type="term" value="P:protein import into nucleus"/>
    <property type="evidence" value="ECO:0007669"/>
    <property type="project" value="TreeGrafter"/>
</dbReference>
<evidence type="ECO:0000256" key="6">
    <source>
        <dbReference type="ARBA" id="ARBA00023010"/>
    </source>
</evidence>
<dbReference type="PANTHER" id="PTHR23198">
    <property type="entry name" value="NUCLEOPORIN"/>
    <property type="match status" value="1"/>
</dbReference>
<evidence type="ECO:0000256" key="1">
    <source>
        <dbReference type="ARBA" id="ARBA00004567"/>
    </source>
</evidence>
<dbReference type="GO" id="GO:0017056">
    <property type="term" value="F:structural constituent of nuclear pore"/>
    <property type="evidence" value="ECO:0007669"/>
    <property type="project" value="InterPro"/>
</dbReference>
<feature type="domain" description="Peptidase S59" evidence="9">
    <location>
        <begin position="1"/>
        <end position="99"/>
    </location>
</feature>
<dbReference type="InterPro" id="IPR037665">
    <property type="entry name" value="Nucleoporin_S59-like"/>
</dbReference>
<dbReference type="OrthoDB" id="3797628at2759"/>
<organism evidence="10 11">
    <name type="scientific">Laodelphax striatellus</name>
    <name type="common">Small brown planthopper</name>
    <name type="synonym">Delphax striatella</name>
    <dbReference type="NCBI Taxonomy" id="195883"/>
    <lineage>
        <taxon>Eukaryota</taxon>
        <taxon>Metazoa</taxon>
        <taxon>Ecdysozoa</taxon>
        <taxon>Arthropoda</taxon>
        <taxon>Hexapoda</taxon>
        <taxon>Insecta</taxon>
        <taxon>Pterygota</taxon>
        <taxon>Neoptera</taxon>
        <taxon>Paraneoptera</taxon>
        <taxon>Hemiptera</taxon>
        <taxon>Auchenorrhyncha</taxon>
        <taxon>Fulgoroidea</taxon>
        <taxon>Delphacidae</taxon>
        <taxon>Criomorphinae</taxon>
        <taxon>Laodelphax</taxon>
    </lineage>
</organism>
<keyword evidence="7" id="KW-0906">Nuclear pore complex</keyword>
<proteinExistence type="inferred from homology"/>
<keyword evidence="11" id="KW-1185">Reference proteome</keyword>
<dbReference type="SUPFAM" id="SSF82215">
    <property type="entry name" value="C-terminal autoproteolytic domain of nucleoporin nup98"/>
    <property type="match status" value="1"/>
</dbReference>
<name>A0A482X907_LAOST</name>
<dbReference type="Pfam" id="PF04096">
    <property type="entry name" value="Nucleoporin2"/>
    <property type="match status" value="1"/>
</dbReference>
<sequence length="144" mass="16560">MRPHVHINRPKYYKHKEIVVYPDDTCKPPLGTGLNRRAQVTLDRVWPSDKNSRLPISDPQRLAELDYEAKLRKASAKNKTRFVEYRPQTGSWVFKVDHFSKYGLSDSEEEDAAVVPSDVKKLKLTKAKAQLTAIEVSGGHRFNR</sequence>
<comment type="similarity">
    <text evidence="2">Belongs to the nucleoporin GLFG family.</text>
</comment>
<keyword evidence="3" id="KW-0813">Transport</keyword>
<dbReference type="EMBL" id="QKKF02015486">
    <property type="protein sequence ID" value="RZF42142.1"/>
    <property type="molecule type" value="Genomic_DNA"/>
</dbReference>
<dbReference type="GO" id="GO:0000973">
    <property type="term" value="P:post-transcriptional tethering of RNA polymerase II gene DNA at nuclear periphery"/>
    <property type="evidence" value="ECO:0007669"/>
    <property type="project" value="TreeGrafter"/>
</dbReference>
<dbReference type="Gene3D" id="3.30.1610.10">
    <property type="entry name" value="Peptidase S59, nucleoporin"/>
    <property type="match status" value="1"/>
</dbReference>
<keyword evidence="5" id="KW-0653">Protein transport</keyword>
<evidence type="ECO:0000313" key="10">
    <source>
        <dbReference type="EMBL" id="RZF42142.1"/>
    </source>
</evidence>
<keyword evidence="8" id="KW-0539">Nucleus</keyword>